<protein>
    <submittedName>
        <fullName evidence="1">Uncharacterized protein</fullName>
    </submittedName>
</protein>
<dbReference type="RefSeq" id="WP_284310947.1">
    <property type="nucleotide sequence ID" value="NZ_BSPC01000009.1"/>
</dbReference>
<organism evidence="1 2">
    <name type="scientific">Labrys miyagiensis</name>
    <dbReference type="NCBI Taxonomy" id="346912"/>
    <lineage>
        <taxon>Bacteria</taxon>
        <taxon>Pseudomonadati</taxon>
        <taxon>Pseudomonadota</taxon>
        <taxon>Alphaproteobacteria</taxon>
        <taxon>Hyphomicrobiales</taxon>
        <taxon>Xanthobacteraceae</taxon>
        <taxon>Labrys</taxon>
    </lineage>
</organism>
<name>A0ABQ6CIS4_9HYPH</name>
<dbReference type="EMBL" id="BSPC01000009">
    <property type="protein sequence ID" value="GLS18126.1"/>
    <property type="molecule type" value="Genomic_DNA"/>
</dbReference>
<reference evidence="2" key="1">
    <citation type="journal article" date="2019" name="Int. J. Syst. Evol. Microbiol.">
        <title>The Global Catalogue of Microorganisms (GCM) 10K type strain sequencing project: providing services to taxonomists for standard genome sequencing and annotation.</title>
        <authorList>
            <consortium name="The Broad Institute Genomics Platform"/>
            <consortium name="The Broad Institute Genome Sequencing Center for Infectious Disease"/>
            <person name="Wu L."/>
            <person name="Ma J."/>
        </authorList>
    </citation>
    <scope>NUCLEOTIDE SEQUENCE [LARGE SCALE GENOMIC DNA]</scope>
    <source>
        <strain evidence="2">NBRC 101365</strain>
    </source>
</reference>
<gene>
    <name evidence="1" type="ORF">GCM10007874_11420</name>
</gene>
<dbReference type="Proteomes" id="UP001156882">
    <property type="component" value="Unassembled WGS sequence"/>
</dbReference>
<evidence type="ECO:0000313" key="2">
    <source>
        <dbReference type="Proteomes" id="UP001156882"/>
    </source>
</evidence>
<comment type="caution">
    <text evidence="1">The sequence shown here is derived from an EMBL/GenBank/DDBJ whole genome shotgun (WGS) entry which is preliminary data.</text>
</comment>
<accession>A0ABQ6CIS4</accession>
<evidence type="ECO:0000313" key="1">
    <source>
        <dbReference type="EMBL" id="GLS18126.1"/>
    </source>
</evidence>
<proteinExistence type="predicted"/>
<keyword evidence="2" id="KW-1185">Reference proteome</keyword>
<sequence length="86" mass="9360">MTQPAQEPAPADLENMTDEAIAACDGDARAAVRVLLLAMHHQQIEINDLAAEIARLAIDVSRGYSRGRRERYLMRTKVASPDGAGK</sequence>